<evidence type="ECO:0000313" key="3">
    <source>
        <dbReference type="Proteomes" id="UP000183810"/>
    </source>
</evidence>
<evidence type="ECO:0000259" key="1">
    <source>
        <dbReference type="Pfam" id="PF00561"/>
    </source>
</evidence>
<organism evidence="2 3">
    <name type="scientific">Nocardia mangyaensis</name>
    <dbReference type="NCBI Taxonomy" id="2213200"/>
    <lineage>
        <taxon>Bacteria</taxon>
        <taxon>Bacillati</taxon>
        <taxon>Actinomycetota</taxon>
        <taxon>Actinomycetes</taxon>
        <taxon>Mycobacteriales</taxon>
        <taxon>Nocardiaceae</taxon>
        <taxon>Nocardia</taxon>
    </lineage>
</organism>
<dbReference type="GO" id="GO:0016787">
    <property type="term" value="F:hydrolase activity"/>
    <property type="evidence" value="ECO:0007669"/>
    <property type="project" value="UniProtKB-KW"/>
</dbReference>
<sequence length="349" mass="38327">MVAWDVALRHVGALFGSGVEPYAPTPSDVVHDEPHRQLRRYRRDTEATGNPVLLVPPLAVTISCYDLRPTQSLVEYLLDLGRDVYVVDYGEIGYADRHLGFEEWVDDIVPTAIARVSAERGDAPVEVIGWSFGGTISLLTAAGHAGLPIASITAVGSPFDQRRNGAMALARRLGRLATDEIVTAPVRLAGGIPKHAVRLGFRAQALDRELTKPWFIARHIDNVEALARMQAVDRFMDDMPGYPGRFYRQVYRQLILRNEMWRGTVHLNPDHAIELEKLTAPVLLIGGRRDKLASAASVAAGTEVLTGSPTVRFVEVDGSHLGIIAGPEARDTTWAAIRDFLDVEMLSRA</sequence>
<keyword evidence="3" id="KW-1185">Reference proteome</keyword>
<dbReference type="InterPro" id="IPR000073">
    <property type="entry name" value="AB_hydrolase_1"/>
</dbReference>
<dbReference type="Proteomes" id="UP000183810">
    <property type="component" value="Chromosome"/>
</dbReference>
<dbReference type="Gene3D" id="3.40.50.1820">
    <property type="entry name" value="alpha/beta hydrolase"/>
    <property type="match status" value="1"/>
</dbReference>
<dbReference type="Pfam" id="PF00561">
    <property type="entry name" value="Abhydrolase_1"/>
    <property type="match status" value="1"/>
</dbReference>
<dbReference type="PANTHER" id="PTHR36837">
    <property type="entry name" value="POLY(3-HYDROXYALKANOATE) POLYMERASE SUBUNIT PHAC"/>
    <property type="match status" value="1"/>
</dbReference>
<protein>
    <submittedName>
        <fullName evidence="2">Alpha/beta hydrolase</fullName>
    </submittedName>
</protein>
<keyword evidence="2" id="KW-0378">Hydrolase</keyword>
<dbReference type="InterPro" id="IPR051321">
    <property type="entry name" value="PHA/PHB_synthase"/>
</dbReference>
<reference evidence="2" key="1">
    <citation type="submission" date="2016-11" db="EMBL/GenBank/DDBJ databases">
        <authorList>
            <person name="Jaros S."/>
            <person name="Januszkiewicz K."/>
            <person name="Wedrychowicz H."/>
        </authorList>
    </citation>
    <scope>NUCLEOTIDE SEQUENCE [LARGE SCALE GENOMIC DNA]</scope>
    <source>
        <strain evidence="2">Y48</strain>
    </source>
</reference>
<name>A0A1J0VU07_9NOCA</name>
<accession>A0A1J0VU07</accession>
<dbReference type="OrthoDB" id="345573at2"/>
<proteinExistence type="predicted"/>
<evidence type="ECO:0000313" key="2">
    <source>
        <dbReference type="EMBL" id="APE35490.1"/>
    </source>
</evidence>
<dbReference type="KEGG" id="nsl:BOX37_17765"/>
<dbReference type="InterPro" id="IPR029058">
    <property type="entry name" value="AB_hydrolase_fold"/>
</dbReference>
<feature type="domain" description="AB hydrolase-1" evidence="1">
    <location>
        <begin position="73"/>
        <end position="324"/>
    </location>
</feature>
<dbReference type="AlphaFoldDB" id="A0A1J0VU07"/>
<dbReference type="EMBL" id="CP018082">
    <property type="protein sequence ID" value="APE35490.1"/>
    <property type="molecule type" value="Genomic_DNA"/>
</dbReference>
<gene>
    <name evidence="2" type="ORF">BOX37_17765</name>
</gene>
<dbReference type="RefSeq" id="WP_071928678.1">
    <property type="nucleotide sequence ID" value="NZ_CP018082.1"/>
</dbReference>
<dbReference type="SUPFAM" id="SSF53474">
    <property type="entry name" value="alpha/beta-Hydrolases"/>
    <property type="match status" value="1"/>
</dbReference>
<dbReference type="PANTHER" id="PTHR36837:SF4">
    <property type="entry name" value="BLR0908 PROTEIN"/>
    <property type="match status" value="1"/>
</dbReference>